<evidence type="ECO:0000313" key="2">
    <source>
        <dbReference type="EMBL" id="EXM38122.1"/>
    </source>
</evidence>
<dbReference type="InterPro" id="IPR036439">
    <property type="entry name" value="Dockerin_dom_sf"/>
</dbReference>
<dbReference type="Gene3D" id="3.80.10.10">
    <property type="entry name" value="Ribonuclease Inhibitor"/>
    <property type="match status" value="1"/>
</dbReference>
<dbReference type="SUPFAM" id="SSF63446">
    <property type="entry name" value="Type I dockerin domain"/>
    <property type="match status" value="1"/>
</dbReference>
<dbReference type="CDD" id="cd14256">
    <property type="entry name" value="Dockerin_I"/>
    <property type="match status" value="1"/>
</dbReference>
<dbReference type="InterPro" id="IPR032675">
    <property type="entry name" value="LRR_dom_sf"/>
</dbReference>
<dbReference type="RefSeq" id="WP_037290324.1">
    <property type="nucleotide sequence ID" value="NZ_JEOB01000004.1"/>
</dbReference>
<name>A0A011UY29_RUMAL</name>
<dbReference type="Gene3D" id="1.10.1330.10">
    <property type="entry name" value="Dockerin domain"/>
    <property type="match status" value="1"/>
</dbReference>
<dbReference type="OrthoDB" id="1818146at2"/>
<feature type="domain" description="Dockerin" evidence="1">
    <location>
        <begin position="258"/>
        <end position="325"/>
    </location>
</feature>
<dbReference type="InterPro" id="IPR016134">
    <property type="entry name" value="Dockerin_dom"/>
</dbReference>
<proteinExistence type="predicted"/>
<dbReference type="InterPro" id="IPR053139">
    <property type="entry name" value="Surface_bspA-like"/>
</dbReference>
<gene>
    <name evidence="2" type="ORF">RASY3_17680</name>
</gene>
<evidence type="ECO:0000259" key="1">
    <source>
        <dbReference type="PROSITE" id="PS51766"/>
    </source>
</evidence>
<dbReference type="Proteomes" id="UP000021369">
    <property type="component" value="Unassembled WGS sequence"/>
</dbReference>
<keyword evidence="3" id="KW-1185">Reference proteome</keyword>
<dbReference type="Pfam" id="PF00404">
    <property type="entry name" value="Dockerin_1"/>
    <property type="match status" value="1"/>
</dbReference>
<accession>A0A011UY29</accession>
<dbReference type="InterPro" id="IPR026906">
    <property type="entry name" value="LRR_5"/>
</dbReference>
<dbReference type="GO" id="GO:0004553">
    <property type="term" value="F:hydrolase activity, hydrolyzing O-glycosyl compounds"/>
    <property type="evidence" value="ECO:0007669"/>
    <property type="project" value="InterPro"/>
</dbReference>
<dbReference type="GO" id="GO:0000272">
    <property type="term" value="P:polysaccharide catabolic process"/>
    <property type="evidence" value="ECO:0007669"/>
    <property type="project" value="InterPro"/>
</dbReference>
<dbReference type="InterPro" id="IPR002105">
    <property type="entry name" value="Dockerin_1_rpt"/>
</dbReference>
<dbReference type="Pfam" id="PF13306">
    <property type="entry name" value="LRR_5"/>
    <property type="match status" value="1"/>
</dbReference>
<dbReference type="SUPFAM" id="SSF52058">
    <property type="entry name" value="L domain-like"/>
    <property type="match status" value="1"/>
</dbReference>
<dbReference type="AlphaFoldDB" id="A0A011UY29"/>
<dbReference type="PANTHER" id="PTHR45661:SF3">
    <property type="entry name" value="IG-LIKE DOMAIN-CONTAINING PROTEIN"/>
    <property type="match status" value="1"/>
</dbReference>
<dbReference type="PATRIC" id="fig|1341156.4.peg.3137"/>
<dbReference type="EMBL" id="JEOB01000004">
    <property type="protein sequence ID" value="EXM38122.1"/>
    <property type="molecule type" value="Genomic_DNA"/>
</dbReference>
<protein>
    <submittedName>
        <fullName evidence="2">Dockerin</fullName>
    </submittedName>
</protein>
<organism evidence="2 3">
    <name type="scientific">Ruminococcus albus SY3</name>
    <dbReference type="NCBI Taxonomy" id="1341156"/>
    <lineage>
        <taxon>Bacteria</taxon>
        <taxon>Bacillati</taxon>
        <taxon>Bacillota</taxon>
        <taxon>Clostridia</taxon>
        <taxon>Eubacteriales</taxon>
        <taxon>Oscillospiraceae</taxon>
        <taxon>Ruminococcus</taxon>
    </lineage>
</organism>
<evidence type="ECO:0000313" key="3">
    <source>
        <dbReference type="Proteomes" id="UP000021369"/>
    </source>
</evidence>
<comment type="caution">
    <text evidence="2">The sequence shown here is derived from an EMBL/GenBank/DDBJ whole genome shotgun (WGS) entry which is preliminary data.</text>
</comment>
<dbReference type="PANTHER" id="PTHR45661">
    <property type="entry name" value="SURFACE ANTIGEN"/>
    <property type="match status" value="1"/>
</dbReference>
<dbReference type="PROSITE" id="PS51766">
    <property type="entry name" value="DOCKERIN"/>
    <property type="match status" value="1"/>
</dbReference>
<dbReference type="PROSITE" id="PS00018">
    <property type="entry name" value="EF_HAND_1"/>
    <property type="match status" value="2"/>
</dbReference>
<reference evidence="2 3" key="1">
    <citation type="submission" date="2013-06" db="EMBL/GenBank/DDBJ databases">
        <title>Rumen cellulosomics: divergent fiber-degrading strategies revealed by comparative genome-wide analysis of six Ruminococcal strains.</title>
        <authorList>
            <person name="Dassa B."/>
            <person name="Borovok I."/>
            <person name="Lamed R."/>
            <person name="Flint H."/>
            <person name="Yeoman C.J."/>
            <person name="White B."/>
            <person name="Bayer E.A."/>
        </authorList>
    </citation>
    <scope>NUCLEOTIDE SEQUENCE [LARGE SCALE GENOMIC DNA]</scope>
    <source>
        <strain evidence="2 3">SY3</strain>
    </source>
</reference>
<sequence length="326" mass="34617">MLNKKFAACLAAAVFVFGGSGILPVRDSIYSVSASAETYGDFYYEAVSGGVSITAYGGNGGKVSIPSKINGKKVVAIADNAFFQCDAVTAVTIPDTVVTIGESAFMECDSMTSVTIPDSVKTIGVCAFSGCTSLKSVKLPKNLQTVSEAAFSDCTALKTVTIQDSSVTFKYEAFMDCTSLKSVTIPKNVVKIEDAAFGFTLDDNDAASYTKISGFKIKCYMNSQAYIYAVVNDLSYEVLDPETPDIIFDEEDEDTSGEETAPGDINGDGSVNIVDITMTAAHVKGKKALSEKRKTRADVNGDGKINISDITMIAAHVKGKKQLKKH</sequence>
<dbReference type="InterPro" id="IPR018247">
    <property type="entry name" value="EF_Hand_1_Ca_BS"/>
</dbReference>